<dbReference type="InterPro" id="IPR001214">
    <property type="entry name" value="SET_dom"/>
</dbReference>
<reference evidence="3" key="1">
    <citation type="submission" date="2023-10" db="EMBL/GenBank/DDBJ databases">
        <authorList>
            <person name="Hackl T."/>
        </authorList>
    </citation>
    <scope>NUCLEOTIDE SEQUENCE</scope>
</reference>
<accession>A0AAI8VR94</accession>
<dbReference type="PROSITE" id="PS50280">
    <property type="entry name" value="SET"/>
    <property type="match status" value="1"/>
</dbReference>
<organism evidence="3 4">
    <name type="scientific">Anthostomella pinea</name>
    <dbReference type="NCBI Taxonomy" id="933095"/>
    <lineage>
        <taxon>Eukaryota</taxon>
        <taxon>Fungi</taxon>
        <taxon>Dikarya</taxon>
        <taxon>Ascomycota</taxon>
        <taxon>Pezizomycotina</taxon>
        <taxon>Sordariomycetes</taxon>
        <taxon>Xylariomycetidae</taxon>
        <taxon>Xylariales</taxon>
        <taxon>Xylariaceae</taxon>
        <taxon>Anthostomella</taxon>
    </lineage>
</organism>
<evidence type="ECO:0000256" key="1">
    <source>
        <dbReference type="SAM" id="MobiDB-lite"/>
    </source>
</evidence>
<dbReference type="InterPro" id="IPR046341">
    <property type="entry name" value="SET_dom_sf"/>
</dbReference>
<comment type="caution">
    <text evidence="3">The sequence shown here is derived from an EMBL/GenBank/DDBJ whole genome shotgun (WGS) entry which is preliminary data.</text>
</comment>
<proteinExistence type="predicted"/>
<dbReference type="SUPFAM" id="SSF82199">
    <property type="entry name" value="SET domain"/>
    <property type="match status" value="1"/>
</dbReference>
<dbReference type="Proteomes" id="UP001295740">
    <property type="component" value="Unassembled WGS sequence"/>
</dbReference>
<evidence type="ECO:0000313" key="3">
    <source>
        <dbReference type="EMBL" id="CAJ2509209.1"/>
    </source>
</evidence>
<gene>
    <name evidence="3" type="ORF">KHLLAP_LOCUS9677</name>
</gene>
<protein>
    <submittedName>
        <fullName evidence="3">Uu.00g142350.m01.CDS01</fullName>
    </submittedName>
</protein>
<dbReference type="AlphaFoldDB" id="A0AAI8VR94"/>
<feature type="domain" description="SET" evidence="2">
    <location>
        <begin position="71"/>
        <end position="181"/>
    </location>
</feature>
<dbReference type="EMBL" id="CAUWAG010000012">
    <property type="protein sequence ID" value="CAJ2509209.1"/>
    <property type="molecule type" value="Genomic_DNA"/>
</dbReference>
<feature type="region of interest" description="Disordered" evidence="1">
    <location>
        <begin position="1"/>
        <end position="24"/>
    </location>
</feature>
<evidence type="ECO:0000313" key="4">
    <source>
        <dbReference type="Proteomes" id="UP001295740"/>
    </source>
</evidence>
<sequence>MGAKKGAKGAVVRPSPKDPDDVVGVNGSASVRAMIEEMDCIQCGGFMGDDNCAGEPCRLAFRRMVAREVTSRVEIRRDPAFGYGIFTQPRKPPKKDDMLKVYMGELMPPYMPTESRYNYSLASGDLADVDAEKTGNWTRFVNSHCRANVDATTQVLGGQVVILFNAKKRIAGNKQVFVNYGRQYFLGLGMQCRCSTLGGTPHHPRK</sequence>
<dbReference type="Pfam" id="PF00856">
    <property type="entry name" value="SET"/>
    <property type="match status" value="1"/>
</dbReference>
<evidence type="ECO:0000259" key="2">
    <source>
        <dbReference type="PROSITE" id="PS50280"/>
    </source>
</evidence>
<keyword evidence="4" id="KW-1185">Reference proteome</keyword>
<dbReference type="Gene3D" id="2.170.270.10">
    <property type="entry name" value="SET domain"/>
    <property type="match status" value="1"/>
</dbReference>
<name>A0AAI8VR94_9PEZI</name>